<dbReference type="InterPro" id="IPR007781">
    <property type="entry name" value="NAGLU"/>
</dbReference>
<evidence type="ECO:0000259" key="1">
    <source>
        <dbReference type="Pfam" id="PF12972"/>
    </source>
</evidence>
<keyword evidence="3" id="KW-1185">Reference proteome</keyword>
<gene>
    <name evidence="2" type="ORF">BGZ95_008369</name>
</gene>
<evidence type="ECO:0000313" key="3">
    <source>
        <dbReference type="Proteomes" id="UP001194580"/>
    </source>
</evidence>
<dbReference type="PANTHER" id="PTHR12872">
    <property type="entry name" value="ALPHA-N-ACETYLGLUCOSAMINIDASE"/>
    <property type="match status" value="1"/>
</dbReference>
<evidence type="ECO:0000313" key="2">
    <source>
        <dbReference type="EMBL" id="KAG0247880.1"/>
    </source>
</evidence>
<feature type="non-terminal residue" evidence="2">
    <location>
        <position position="147"/>
    </location>
</feature>
<dbReference type="EMBL" id="JAAAIL010004367">
    <property type="protein sequence ID" value="KAG0247880.1"/>
    <property type="molecule type" value="Genomic_DNA"/>
</dbReference>
<dbReference type="Proteomes" id="UP001194580">
    <property type="component" value="Unassembled WGS sequence"/>
</dbReference>
<proteinExistence type="predicted"/>
<reference evidence="2" key="1">
    <citation type="journal article" date="2020" name="Fungal Divers.">
        <title>Resolving the Mortierellaceae phylogeny through synthesis of multi-gene phylogenetics and phylogenomics.</title>
        <authorList>
            <person name="Vandepol N."/>
            <person name="Liber J."/>
            <person name="Desiro A."/>
            <person name="Na H."/>
            <person name="Kennedy M."/>
            <person name="Barry K."/>
            <person name="Grigoriev I.V."/>
            <person name="Miller A.N."/>
            <person name="O'Donnell K."/>
            <person name="Stajich J.E."/>
            <person name="Bonito G."/>
        </authorList>
    </citation>
    <scope>NUCLEOTIDE SEQUENCE</scope>
    <source>
        <strain evidence="2">NRRL 28262</strain>
    </source>
</reference>
<accession>A0AAD4D1K7</accession>
<dbReference type="Gene3D" id="1.20.120.670">
    <property type="entry name" value="N-acetyl-b-d-glucoasminidase"/>
    <property type="match status" value="1"/>
</dbReference>
<protein>
    <recommendedName>
        <fullName evidence="1">Alpha-N-acetylglucosaminidase C-terminal domain-containing protein</fullName>
    </recommendedName>
</protein>
<dbReference type="PANTHER" id="PTHR12872:SF1">
    <property type="entry name" value="ALPHA-N-ACETYLGLUCOSAMINIDASE"/>
    <property type="match status" value="1"/>
</dbReference>
<dbReference type="InterPro" id="IPR024732">
    <property type="entry name" value="NAGLU_C"/>
</dbReference>
<dbReference type="AlphaFoldDB" id="A0AAD4D1K7"/>
<name>A0AAD4D1K7_9FUNG</name>
<organism evidence="2 3">
    <name type="scientific">Linnemannia exigua</name>
    <dbReference type="NCBI Taxonomy" id="604196"/>
    <lineage>
        <taxon>Eukaryota</taxon>
        <taxon>Fungi</taxon>
        <taxon>Fungi incertae sedis</taxon>
        <taxon>Mucoromycota</taxon>
        <taxon>Mortierellomycotina</taxon>
        <taxon>Mortierellomycetes</taxon>
        <taxon>Mortierellales</taxon>
        <taxon>Mortierellaceae</taxon>
        <taxon>Linnemannia</taxon>
    </lineage>
</organism>
<comment type="caution">
    <text evidence="2">The sequence shown here is derived from an EMBL/GenBank/DDBJ whole genome shotgun (WGS) entry which is preliminary data.</text>
</comment>
<sequence length="147" mass="16900">MNRYRDYLEYNARNQITWWAPHGQETLADYASKHWGGLVKEFYYPRWRIFVDHLVSAVETGRVLNQTACLSESLVKETEWMQETTCLGGCYADSSRVTQSRDDDDDDTDDATTKYPVEAVEDTVLVAQDLVDRWGLIAARLAKDAKP</sequence>
<dbReference type="Pfam" id="PF12972">
    <property type="entry name" value="NAGLU_C"/>
    <property type="match status" value="1"/>
</dbReference>
<feature type="domain" description="Alpha-N-acetylglucosaminidase C-terminal" evidence="1">
    <location>
        <begin position="5"/>
        <end position="85"/>
    </location>
</feature>